<dbReference type="InterPro" id="IPR008828">
    <property type="entry name" value="Sin1/Avo1"/>
</dbReference>
<feature type="compositionally biased region" description="Polar residues" evidence="2">
    <location>
        <begin position="573"/>
        <end position="586"/>
    </location>
</feature>
<feature type="compositionally biased region" description="Basic and acidic residues" evidence="2">
    <location>
        <begin position="825"/>
        <end position="835"/>
    </location>
</feature>
<feature type="compositionally biased region" description="Basic and acidic residues" evidence="2">
    <location>
        <begin position="374"/>
        <end position="383"/>
    </location>
</feature>
<feature type="compositionally biased region" description="Low complexity" evidence="2">
    <location>
        <begin position="542"/>
        <end position="564"/>
    </location>
</feature>
<feature type="compositionally biased region" description="Low complexity" evidence="2">
    <location>
        <begin position="395"/>
        <end position="419"/>
    </location>
</feature>
<evidence type="ECO:0000259" key="3">
    <source>
        <dbReference type="Pfam" id="PF16978"/>
    </source>
</evidence>
<dbReference type="GO" id="GO:0031932">
    <property type="term" value="C:TORC2 complex"/>
    <property type="evidence" value="ECO:0007669"/>
    <property type="project" value="InterPro"/>
</dbReference>
<dbReference type="GO" id="GO:0016301">
    <property type="term" value="F:kinase activity"/>
    <property type="evidence" value="ECO:0007669"/>
    <property type="project" value="UniProtKB-KW"/>
</dbReference>
<feature type="compositionally biased region" description="Polar residues" evidence="2">
    <location>
        <begin position="285"/>
        <end position="308"/>
    </location>
</feature>
<comment type="similarity">
    <text evidence="1">Belongs to the SIN1 family.</text>
</comment>
<dbReference type="InterPro" id="IPR031567">
    <property type="entry name" value="CRIM_dom"/>
</dbReference>
<feature type="compositionally biased region" description="Low complexity" evidence="2">
    <location>
        <begin position="1135"/>
        <end position="1147"/>
    </location>
</feature>
<feature type="compositionally biased region" description="Basic and acidic residues" evidence="2">
    <location>
        <begin position="309"/>
        <end position="320"/>
    </location>
</feature>
<feature type="region of interest" description="Disordered" evidence="2">
    <location>
        <begin position="780"/>
        <end position="882"/>
    </location>
</feature>
<keyword evidence="5" id="KW-0808">Transferase</keyword>
<dbReference type="Pfam" id="PF16978">
    <property type="entry name" value="CRIM"/>
    <property type="match status" value="1"/>
</dbReference>
<dbReference type="Pfam" id="PF16979">
    <property type="entry name" value="SIN1_PH"/>
    <property type="match status" value="1"/>
</dbReference>
<feature type="compositionally biased region" description="Low complexity" evidence="2">
    <location>
        <begin position="181"/>
        <end position="193"/>
    </location>
</feature>
<dbReference type="GO" id="GO:0005546">
    <property type="term" value="F:phosphatidylinositol-4,5-bisphosphate binding"/>
    <property type="evidence" value="ECO:0007669"/>
    <property type="project" value="TreeGrafter"/>
</dbReference>
<comment type="caution">
    <text evidence="5">The sequence shown here is derived from an EMBL/GenBank/DDBJ whole genome shotgun (WGS) entry which is preliminary data.</text>
</comment>
<feature type="compositionally biased region" description="Polar residues" evidence="2">
    <location>
        <begin position="207"/>
        <end position="228"/>
    </location>
</feature>
<feature type="region of interest" description="Disordered" evidence="2">
    <location>
        <begin position="916"/>
        <end position="1010"/>
    </location>
</feature>
<dbReference type="GO" id="GO:0038203">
    <property type="term" value="P:TORC2 signaling"/>
    <property type="evidence" value="ECO:0007669"/>
    <property type="project" value="TreeGrafter"/>
</dbReference>
<gene>
    <name evidence="5" type="primary">AVO1</name>
    <name evidence="5" type="ORF">H4219_005576</name>
</gene>
<dbReference type="EMBL" id="JANBPU010000339">
    <property type="protein sequence ID" value="KAJ1912498.1"/>
    <property type="molecule type" value="Genomic_DNA"/>
</dbReference>
<organism evidence="5 6">
    <name type="scientific">Mycoemilia scoparia</name>
    <dbReference type="NCBI Taxonomy" id="417184"/>
    <lineage>
        <taxon>Eukaryota</taxon>
        <taxon>Fungi</taxon>
        <taxon>Fungi incertae sedis</taxon>
        <taxon>Zoopagomycota</taxon>
        <taxon>Kickxellomycotina</taxon>
        <taxon>Kickxellomycetes</taxon>
        <taxon>Kickxellales</taxon>
        <taxon>Kickxellaceae</taxon>
        <taxon>Mycoemilia</taxon>
    </lineage>
</organism>
<feature type="domain" description="CRIM" evidence="3">
    <location>
        <begin position="632"/>
        <end position="774"/>
    </location>
</feature>
<evidence type="ECO:0000256" key="2">
    <source>
        <dbReference type="SAM" id="MobiDB-lite"/>
    </source>
</evidence>
<evidence type="ECO:0000259" key="4">
    <source>
        <dbReference type="Pfam" id="PF16979"/>
    </source>
</evidence>
<feature type="compositionally biased region" description="Polar residues" evidence="2">
    <location>
        <begin position="266"/>
        <end position="278"/>
    </location>
</feature>
<feature type="compositionally biased region" description="Polar residues" evidence="2">
    <location>
        <begin position="934"/>
        <end position="943"/>
    </location>
</feature>
<dbReference type="PANTHER" id="PTHR13335">
    <property type="entry name" value="TARGET OF RAPAMYCIN COMPLEX 2 SUBUNIT MAPKAP1"/>
    <property type="match status" value="1"/>
</dbReference>
<dbReference type="Proteomes" id="UP001150538">
    <property type="component" value="Unassembled WGS sequence"/>
</dbReference>
<dbReference type="InterPro" id="IPR011993">
    <property type="entry name" value="PH-like_dom_sf"/>
</dbReference>
<dbReference type="GO" id="GO:0005737">
    <property type="term" value="C:cytoplasm"/>
    <property type="evidence" value="ECO:0007669"/>
    <property type="project" value="TreeGrafter"/>
</dbReference>
<dbReference type="InterPro" id="IPR031313">
    <property type="entry name" value="Sin1_PH_dom"/>
</dbReference>
<keyword evidence="6" id="KW-1185">Reference proteome</keyword>
<reference evidence="5" key="1">
    <citation type="submission" date="2022-07" db="EMBL/GenBank/DDBJ databases">
        <title>Phylogenomic reconstructions and comparative analyses of Kickxellomycotina fungi.</title>
        <authorList>
            <person name="Reynolds N.K."/>
            <person name="Stajich J.E."/>
            <person name="Barry K."/>
            <person name="Grigoriev I.V."/>
            <person name="Crous P."/>
            <person name="Smith M.E."/>
        </authorList>
    </citation>
    <scope>NUCLEOTIDE SEQUENCE</scope>
    <source>
        <strain evidence="5">NBRC 100468</strain>
    </source>
</reference>
<dbReference type="PANTHER" id="PTHR13335:SF1">
    <property type="entry name" value="TARGET OF RAPAMYCIN COMPLEX 2 SUBUNIT MAPKAP1"/>
    <property type="match status" value="1"/>
</dbReference>
<proteinExistence type="inferred from homology"/>
<feature type="compositionally biased region" description="Low complexity" evidence="2">
    <location>
        <begin position="972"/>
        <end position="1005"/>
    </location>
</feature>
<evidence type="ECO:0000256" key="1">
    <source>
        <dbReference type="ARBA" id="ARBA00009407"/>
    </source>
</evidence>
<dbReference type="OrthoDB" id="241990at2759"/>
<keyword evidence="5" id="KW-0418">Kinase</keyword>
<feature type="compositionally biased region" description="Polar residues" evidence="2">
    <location>
        <begin position="593"/>
        <end position="621"/>
    </location>
</feature>
<protein>
    <submittedName>
        <fullName evidence="5">Component of a membrane-bound complex containing the Tor2p kinase</fullName>
    </submittedName>
</protein>
<feature type="region of interest" description="Disordered" evidence="2">
    <location>
        <begin position="531"/>
        <end position="636"/>
    </location>
</feature>
<feature type="compositionally biased region" description="Polar residues" evidence="2">
    <location>
        <begin position="960"/>
        <end position="971"/>
    </location>
</feature>
<feature type="domain" description="SIN1-type PH" evidence="4">
    <location>
        <begin position="1174"/>
        <end position="1268"/>
    </location>
</feature>
<name>A0A9W7ZMD4_9FUNG</name>
<dbReference type="Gene3D" id="2.30.29.30">
    <property type="entry name" value="Pleckstrin-homology domain (PH domain)/Phosphotyrosine-binding domain (PTB)"/>
    <property type="match status" value="1"/>
</dbReference>
<dbReference type="GO" id="GO:0005886">
    <property type="term" value="C:plasma membrane"/>
    <property type="evidence" value="ECO:0007669"/>
    <property type="project" value="TreeGrafter"/>
</dbReference>
<evidence type="ECO:0000313" key="6">
    <source>
        <dbReference type="Proteomes" id="UP001150538"/>
    </source>
</evidence>
<sequence>MSLLSDPAFLVHQLRVAFLRSDDRTGDRIVSLNQPVGDEALNNNAYVKMTSPHPEYDFCVSPDIHFKGDYFYNGTNGGGSGAVPGNGSMFASQASSISGNTTPGVGARFVSGNNSLGGRNPNRWNTVVDITSTQGNISGGDVGNSAMPVPQQKKDLNDTATFVSAPPSKGDEASVHHPNLSSETVSTSTTTTTGGQQQHRSKVQLPLKSSATQTSIKQRQDKSFTSPLRNGGTIDTAAPTAAPLKFKSHSSRPGRKSEGHLRDSSTKQSKLTRQTSDMSLHIQDGSASALGTPTPNTSHHHGFSNSRFGSDHHGSSKLDSLRAMSKSGSGISNDPHLKEIPEASTSGTIMLKRSATLPSRRPNISRPPLYERSASSKDKDEGHTNGYAPPNYEGNSSNKANNSAIAGSTTTTSTAASGIGLQPFNNIPDATMSTKHDNGQFIDSSMTITLNPRKPTSMRPMSMFTGLNMFPATNNEKHFLEMYNNNINNNNYKNWLGHLQPFNQPFAFHQYSSEESEGDDIDIEDIDIEEEEPSKVSPPPVLVSEISNVNDSSDGGGSSNNVIITVQGPTGDRPSSSRELQPQQFHDSVAKEQGQQVTEEGYSKYSNQSTATNSEPRSQQLVWDPTPPPSESGMSHLLNKNKDIAANPFTEEFSPFGGLENANYMELKIFIPQVQGETTSDGGIMKPLKVSVQKNVTVEQGIGYILFHYINEQLTPPLPQDKLDVVEWTLRIAEDDGEIDEDFPVLERTRVISKFAFDTFALCLATPEQVKLNEEVRLKQGKPARLQQPKCLKPNNDDDGIGGESGPADAKDKENKNGNGNQDSNKNRNDCSQKDSDDDDEDDDNISKDNMNLSRSSIFVPLPRLVPHTAKKSTNDKDSSTKLLPTHRLLMYTHLTSPIVTSSDLAKKSTAQLFNSHPAATSSGNALKAKTPENEGQPSNNTWLVKVSMLGDDDEEENNNTKSIDSSSGPANSSIGGNNNDANNNNNDNNPNVNNNNHNPSGNSGYSHHHQVLRTTTLRVDSSFTISRIISIVCNKWGFDEFDYVLGIIGDPSYVLHISDMVTVIPKGVELCLYHVDVRESGFKQYGSGGPGGGYSTSSLSLSQSQYQQQQLQQQYSALGMLSRMPNNPSANTIAAGGVAAGNQGQNHPHPHHGNIAVNMVEPQPQGSNSLTTLYRTYVVTRKTQMFTRQELTLMIDGQMISLMPLNQRQDRSSKSYTFGIGAVTCKRNLRMIRKFKLIVNRTNSVKSFDLEATSKEDASQICAIIERLHAKYLRDNPNDIMAIGGTVVAGGGLISSGNAIGGGNN</sequence>
<feature type="compositionally biased region" description="Polar residues" evidence="2">
    <location>
        <begin position="916"/>
        <end position="925"/>
    </location>
</feature>
<evidence type="ECO:0000313" key="5">
    <source>
        <dbReference type="EMBL" id="KAJ1912498.1"/>
    </source>
</evidence>
<feature type="region of interest" description="Disordered" evidence="2">
    <location>
        <begin position="160"/>
        <end position="420"/>
    </location>
</feature>
<feature type="compositionally biased region" description="Basic and acidic residues" evidence="2">
    <location>
        <begin position="255"/>
        <end position="265"/>
    </location>
</feature>
<feature type="region of interest" description="Disordered" evidence="2">
    <location>
        <begin position="1133"/>
        <end position="1152"/>
    </location>
</feature>
<accession>A0A9W7ZMD4</accession>